<proteinExistence type="predicted"/>
<name>A0A5E8CI65_9ZZZZ</name>
<dbReference type="EMBL" id="CABVLZ010000003">
    <property type="protein sequence ID" value="VVU95048.1"/>
    <property type="molecule type" value="Genomic_DNA"/>
</dbReference>
<reference evidence="3" key="1">
    <citation type="submission" date="2019-09" db="EMBL/GenBank/DDBJ databases">
        <authorList>
            <person name="Needham M D."/>
        </authorList>
    </citation>
    <scope>NUCLEOTIDE SEQUENCE</scope>
</reference>
<sequence length="149" mass="16336">MTKYSVDYNISPMQIGTIVQEGGFLADNKNLLITIGIILLVVLFLSRTSKKNNTVIAAAIEIDPTVEHIMDDGSVMKHVDHNPKLHGPYPKGHPLYSACSSNIIQQPKQRQPPQQQLQIPTNDVRYSPSGGNSVPHGVTNPDIAPYARV</sequence>
<accession>A0A5E8CI65</accession>
<evidence type="ECO:0000313" key="3">
    <source>
        <dbReference type="EMBL" id="VVU95048.1"/>
    </source>
</evidence>
<protein>
    <submittedName>
        <fullName evidence="3">Uncharacterized protein</fullName>
    </submittedName>
</protein>
<keyword evidence="2" id="KW-1133">Transmembrane helix</keyword>
<evidence type="ECO:0000256" key="2">
    <source>
        <dbReference type="SAM" id="Phobius"/>
    </source>
</evidence>
<gene>
    <name evidence="3" type="ORF">CPAV1605_773</name>
</gene>
<feature type="compositionally biased region" description="Low complexity" evidence="1">
    <location>
        <begin position="107"/>
        <end position="120"/>
    </location>
</feature>
<keyword evidence="2" id="KW-0472">Membrane</keyword>
<feature type="region of interest" description="Disordered" evidence="1">
    <location>
        <begin position="107"/>
        <end position="149"/>
    </location>
</feature>
<keyword evidence="2" id="KW-0812">Transmembrane</keyword>
<organism evidence="3">
    <name type="scientific">seawater metagenome</name>
    <dbReference type="NCBI Taxonomy" id="1561972"/>
    <lineage>
        <taxon>unclassified sequences</taxon>
        <taxon>metagenomes</taxon>
        <taxon>ecological metagenomes</taxon>
    </lineage>
</organism>
<dbReference type="AlphaFoldDB" id="A0A5E8CI65"/>
<evidence type="ECO:0000256" key="1">
    <source>
        <dbReference type="SAM" id="MobiDB-lite"/>
    </source>
</evidence>
<feature type="transmembrane region" description="Helical" evidence="2">
    <location>
        <begin position="30"/>
        <end position="46"/>
    </location>
</feature>